<dbReference type="Proteomes" id="UP001148662">
    <property type="component" value="Unassembled WGS sequence"/>
</dbReference>
<comment type="caution">
    <text evidence="1">The sequence shown here is derived from an EMBL/GenBank/DDBJ whole genome shotgun (WGS) entry which is preliminary data.</text>
</comment>
<organism evidence="1 2">
    <name type="scientific">Phlebia brevispora</name>
    <dbReference type="NCBI Taxonomy" id="194682"/>
    <lineage>
        <taxon>Eukaryota</taxon>
        <taxon>Fungi</taxon>
        <taxon>Dikarya</taxon>
        <taxon>Basidiomycota</taxon>
        <taxon>Agaricomycotina</taxon>
        <taxon>Agaricomycetes</taxon>
        <taxon>Polyporales</taxon>
        <taxon>Meruliaceae</taxon>
        <taxon>Phlebia</taxon>
    </lineage>
</organism>
<reference evidence="1" key="1">
    <citation type="submission" date="2022-07" db="EMBL/GenBank/DDBJ databases">
        <title>Genome Sequence of Phlebia brevispora.</title>
        <authorList>
            <person name="Buettner E."/>
        </authorList>
    </citation>
    <scope>NUCLEOTIDE SEQUENCE</scope>
    <source>
        <strain evidence="1">MPL23</strain>
    </source>
</reference>
<sequence length="207" mass="23688">MMLTALECRSRGITFASVHDSYWTHACSVTEMSGIIRDTFIALHSSDVLSRLDEEFRERYKGYKIPMAALRVKQLWAKLGLSAEGIKLDKLSRVFPRLLSLANMEGTPSQRFEAATAILHEEDALVDPDAPVTRRRGRPRKRMIPKSEQPAEEREEQEEQEEKEEEEDSEGTEYDGKFVDLVDILPAVPKKGMFDVNTIKQSVYFFS</sequence>
<protein>
    <submittedName>
        <fullName evidence="1">Uncharacterized protein</fullName>
    </submittedName>
</protein>
<evidence type="ECO:0000313" key="2">
    <source>
        <dbReference type="Proteomes" id="UP001148662"/>
    </source>
</evidence>
<dbReference type="EMBL" id="JANHOG010002100">
    <property type="protein sequence ID" value="KAJ3527282.1"/>
    <property type="molecule type" value="Genomic_DNA"/>
</dbReference>
<keyword evidence="2" id="KW-1185">Reference proteome</keyword>
<gene>
    <name evidence="1" type="ORF">NM688_g8149</name>
</gene>
<evidence type="ECO:0000313" key="1">
    <source>
        <dbReference type="EMBL" id="KAJ3527282.1"/>
    </source>
</evidence>
<name>A0ACC1RWM2_9APHY</name>
<proteinExistence type="predicted"/>
<accession>A0ACC1RWM2</accession>